<protein>
    <submittedName>
        <fullName evidence="4">Unannotated protein</fullName>
    </submittedName>
</protein>
<feature type="transmembrane region" description="Helical" evidence="1">
    <location>
        <begin position="94"/>
        <end position="112"/>
    </location>
</feature>
<feature type="transmembrane region" description="Helical" evidence="1">
    <location>
        <begin position="12"/>
        <end position="36"/>
    </location>
</feature>
<accession>A0A6J7RAM1</accession>
<dbReference type="EMBL" id="CAEZZU010000210">
    <property type="protein sequence ID" value="CAB4788543.1"/>
    <property type="molecule type" value="Genomic_DNA"/>
</dbReference>
<organism evidence="4">
    <name type="scientific">freshwater metagenome</name>
    <dbReference type="NCBI Taxonomy" id="449393"/>
    <lineage>
        <taxon>unclassified sequences</taxon>
        <taxon>metagenomes</taxon>
        <taxon>ecological metagenomes</taxon>
    </lineage>
</organism>
<name>A0A6J7RAM1_9ZZZZ</name>
<sequence length="127" mass="13708">MGQIFGASGGAGAGAILTLFFFAMIIVMIAAQWMVFTKAGQPGWACLIPILNFLVILKLVKRPMWWILLLLIPLVNVVTLVIVLVDLAKAFGKGIGFAIGLIILGPIFYLILGFGSATYQLEPEPIF</sequence>
<gene>
    <name evidence="2" type="ORF">UFOPK2242_00976</name>
    <name evidence="3" type="ORF">UFOPK2925_01260</name>
    <name evidence="4" type="ORF">UFOPK4071_01501</name>
</gene>
<dbReference type="EMBL" id="CAFBPF010000252">
    <property type="protein sequence ID" value="CAB5025865.1"/>
    <property type="molecule type" value="Genomic_DNA"/>
</dbReference>
<feature type="transmembrane region" description="Helical" evidence="1">
    <location>
        <begin position="42"/>
        <end position="60"/>
    </location>
</feature>
<proteinExistence type="predicted"/>
<keyword evidence="1" id="KW-1133">Transmembrane helix</keyword>
<feature type="transmembrane region" description="Helical" evidence="1">
    <location>
        <begin position="67"/>
        <end position="88"/>
    </location>
</feature>
<dbReference type="Pfam" id="PF18936">
    <property type="entry name" value="DUF5684"/>
    <property type="match status" value="1"/>
</dbReference>
<dbReference type="InterPro" id="IPR043739">
    <property type="entry name" value="DUF5684"/>
</dbReference>
<keyword evidence="1" id="KW-0812">Transmembrane</keyword>
<evidence type="ECO:0000313" key="2">
    <source>
        <dbReference type="EMBL" id="CAB4661170.1"/>
    </source>
</evidence>
<evidence type="ECO:0000313" key="4">
    <source>
        <dbReference type="EMBL" id="CAB5025865.1"/>
    </source>
</evidence>
<evidence type="ECO:0000313" key="3">
    <source>
        <dbReference type="EMBL" id="CAB4788543.1"/>
    </source>
</evidence>
<dbReference type="AlphaFoldDB" id="A0A6J7RAM1"/>
<reference evidence="4" key="1">
    <citation type="submission" date="2020-05" db="EMBL/GenBank/DDBJ databases">
        <authorList>
            <person name="Chiriac C."/>
            <person name="Salcher M."/>
            <person name="Ghai R."/>
            <person name="Kavagutti S V."/>
        </authorList>
    </citation>
    <scope>NUCLEOTIDE SEQUENCE</scope>
</reference>
<dbReference type="EMBL" id="CAEZWM010000119">
    <property type="protein sequence ID" value="CAB4661170.1"/>
    <property type="molecule type" value="Genomic_DNA"/>
</dbReference>
<keyword evidence="1" id="KW-0472">Membrane</keyword>
<evidence type="ECO:0000256" key="1">
    <source>
        <dbReference type="SAM" id="Phobius"/>
    </source>
</evidence>